<protein>
    <submittedName>
        <fullName evidence="1">Uncharacterized protein</fullName>
    </submittedName>
</protein>
<accession>A0A0F9ATE9</accession>
<dbReference type="AlphaFoldDB" id="A0A0F9ATE9"/>
<gene>
    <name evidence="1" type="ORF">LCGC14_2873610</name>
</gene>
<comment type="caution">
    <text evidence="1">The sequence shown here is derived from an EMBL/GenBank/DDBJ whole genome shotgun (WGS) entry which is preliminary data.</text>
</comment>
<name>A0A0F9ATE9_9ZZZZ</name>
<proteinExistence type="predicted"/>
<reference evidence="1" key="1">
    <citation type="journal article" date="2015" name="Nature">
        <title>Complex archaea that bridge the gap between prokaryotes and eukaryotes.</title>
        <authorList>
            <person name="Spang A."/>
            <person name="Saw J.H."/>
            <person name="Jorgensen S.L."/>
            <person name="Zaremba-Niedzwiedzka K."/>
            <person name="Martijn J."/>
            <person name="Lind A.E."/>
            <person name="van Eijk R."/>
            <person name="Schleper C."/>
            <person name="Guy L."/>
            <person name="Ettema T.J."/>
        </authorList>
    </citation>
    <scope>NUCLEOTIDE SEQUENCE</scope>
</reference>
<evidence type="ECO:0000313" key="1">
    <source>
        <dbReference type="EMBL" id="KKK75446.1"/>
    </source>
</evidence>
<organism evidence="1">
    <name type="scientific">marine sediment metagenome</name>
    <dbReference type="NCBI Taxonomy" id="412755"/>
    <lineage>
        <taxon>unclassified sequences</taxon>
        <taxon>metagenomes</taxon>
        <taxon>ecological metagenomes</taxon>
    </lineage>
</organism>
<feature type="non-terminal residue" evidence="1">
    <location>
        <position position="85"/>
    </location>
</feature>
<dbReference type="EMBL" id="LAZR01055860">
    <property type="protein sequence ID" value="KKK75446.1"/>
    <property type="molecule type" value="Genomic_DNA"/>
</dbReference>
<sequence length="85" mass="9687">MVELHPTQFSKYGYFISVMEIDHHILCCLVDAEASEGCLDTRSYQFEVNFFTGSSNRITHEPPDQGDFIRSYLTQGISSSFLKEA</sequence>